<evidence type="ECO:0000256" key="9">
    <source>
        <dbReference type="SAM" id="MobiDB-lite"/>
    </source>
</evidence>
<dbReference type="Proteomes" id="UP000578686">
    <property type="component" value="Unassembled WGS sequence"/>
</dbReference>
<dbReference type="AlphaFoldDB" id="A0A7X6D209"/>
<dbReference type="GO" id="GO:0016149">
    <property type="term" value="F:translation release factor activity, codon specific"/>
    <property type="evidence" value="ECO:0007669"/>
    <property type="project" value="UniProtKB-UniRule"/>
</dbReference>
<keyword evidence="3 7" id="KW-0963">Cytoplasm</keyword>
<dbReference type="InterPro" id="IPR038467">
    <property type="entry name" value="RF3_dom_3_sf"/>
</dbReference>
<dbReference type="InterPro" id="IPR035647">
    <property type="entry name" value="EFG_III/V"/>
</dbReference>
<dbReference type="SUPFAM" id="SSF52540">
    <property type="entry name" value="P-loop containing nucleoside triphosphate hydrolases"/>
    <property type="match status" value="1"/>
</dbReference>
<evidence type="ECO:0000256" key="4">
    <source>
        <dbReference type="ARBA" id="ARBA00022741"/>
    </source>
</evidence>
<dbReference type="InterPro" id="IPR031157">
    <property type="entry name" value="G_TR_CS"/>
</dbReference>
<keyword evidence="5 7" id="KW-0648">Protein biosynthesis</keyword>
<dbReference type="PROSITE" id="PS51722">
    <property type="entry name" value="G_TR_2"/>
    <property type="match status" value="1"/>
</dbReference>
<evidence type="ECO:0000256" key="2">
    <source>
        <dbReference type="ARBA" id="ARBA00009978"/>
    </source>
</evidence>
<comment type="caution">
    <text evidence="7">Lacks conserved residue(s) required for the propagation of feature annotation.</text>
</comment>
<proteinExistence type="inferred from homology"/>
<reference evidence="11 12" key="1">
    <citation type="submission" date="2020-03" db="EMBL/GenBank/DDBJ databases">
        <title>Draft genome of Streptomyces sp. ventii, isolated from the Axial Seamount in the Pacific Ocean, and resequencing of the two type strains Streptomyces lonarensis strain NCL 716 and Streptomyces bohaiensis strain 11A07.</title>
        <authorList>
            <person name="Loughran R.M."/>
            <person name="Pfannmuller K.M."/>
            <person name="Wasson B.J."/>
            <person name="Deadmond M.C."/>
            <person name="Paddock B.E."/>
            <person name="Koyack M.J."/>
            <person name="Gallegos D.A."/>
            <person name="Mitchell E.A."/>
            <person name="Ushijima B."/>
            <person name="Saw J.H."/>
            <person name="Mcphail K.L."/>
            <person name="Videau P."/>
        </authorList>
    </citation>
    <scope>NUCLEOTIDE SEQUENCE [LARGE SCALE GENOMIC DNA]</scope>
    <source>
        <strain evidence="11 12">NCL716</strain>
    </source>
</reference>
<dbReference type="HAMAP" id="MF_00072">
    <property type="entry name" value="Rel_fac_3"/>
    <property type="match status" value="1"/>
</dbReference>
<dbReference type="NCBIfam" id="TIGR00503">
    <property type="entry name" value="prfC"/>
    <property type="match status" value="1"/>
</dbReference>
<comment type="subcellular location">
    <subcellularLocation>
        <location evidence="1 7">Cytoplasm</location>
    </subcellularLocation>
</comment>
<keyword evidence="6 7" id="KW-0342">GTP-binding</keyword>
<evidence type="ECO:0000256" key="3">
    <source>
        <dbReference type="ARBA" id="ARBA00022490"/>
    </source>
</evidence>
<dbReference type="NCBIfam" id="TIGR00231">
    <property type="entry name" value="small_GTP"/>
    <property type="match status" value="1"/>
</dbReference>
<dbReference type="InterPro" id="IPR000795">
    <property type="entry name" value="T_Tr_GTP-bd_dom"/>
</dbReference>
<evidence type="ECO:0000259" key="10">
    <source>
        <dbReference type="PROSITE" id="PS51722"/>
    </source>
</evidence>
<dbReference type="GO" id="GO:0003924">
    <property type="term" value="F:GTPase activity"/>
    <property type="evidence" value="ECO:0007669"/>
    <property type="project" value="InterPro"/>
</dbReference>
<keyword evidence="4 7" id="KW-0547">Nucleotide-binding</keyword>
<feature type="domain" description="Tr-type G" evidence="10">
    <location>
        <begin position="86"/>
        <end position="353"/>
    </location>
</feature>
<dbReference type="EMBL" id="JAAVJD010000098">
    <property type="protein sequence ID" value="NJQ06649.1"/>
    <property type="molecule type" value="Genomic_DNA"/>
</dbReference>
<dbReference type="InterPro" id="IPR041732">
    <property type="entry name" value="RF3_GTP-bd"/>
</dbReference>
<dbReference type="PROSITE" id="PS00301">
    <property type="entry name" value="G_TR_1"/>
    <property type="match status" value="1"/>
</dbReference>
<dbReference type="PRINTS" id="PR00315">
    <property type="entry name" value="ELONGATNFCT"/>
</dbReference>
<evidence type="ECO:0000256" key="6">
    <source>
        <dbReference type="ARBA" id="ARBA00023134"/>
    </source>
</evidence>
<dbReference type="Pfam" id="PF00009">
    <property type="entry name" value="GTP_EFTU"/>
    <property type="match status" value="1"/>
</dbReference>
<dbReference type="Gene3D" id="2.40.30.10">
    <property type="entry name" value="Translation factors"/>
    <property type="match status" value="1"/>
</dbReference>
<dbReference type="Pfam" id="PF16658">
    <property type="entry name" value="RF3_C"/>
    <property type="match status" value="1"/>
</dbReference>
<dbReference type="GO" id="GO:0016150">
    <property type="term" value="F:translation release factor activity, codon nonspecific"/>
    <property type="evidence" value="ECO:0007669"/>
    <property type="project" value="TreeGrafter"/>
</dbReference>
<name>A0A7X6D209_9ACTN</name>
<keyword evidence="12" id="KW-1185">Reference proteome</keyword>
<dbReference type="InterPro" id="IPR053905">
    <property type="entry name" value="EF-G-like_DII"/>
</dbReference>
<comment type="similarity">
    <text evidence="2 7">Belongs to the TRAFAC class translation factor GTPase superfamily. Classic translation factor GTPase family. PrfC subfamily.</text>
</comment>
<protein>
    <recommendedName>
        <fullName evidence="7 8">Peptide chain release factor 3</fullName>
        <shortName evidence="7">RF-3</shortName>
    </recommendedName>
</protein>
<evidence type="ECO:0000256" key="1">
    <source>
        <dbReference type="ARBA" id="ARBA00004496"/>
    </source>
</evidence>
<evidence type="ECO:0000313" key="12">
    <source>
        <dbReference type="Proteomes" id="UP000578686"/>
    </source>
</evidence>
<evidence type="ECO:0000313" key="11">
    <source>
        <dbReference type="EMBL" id="NJQ06649.1"/>
    </source>
</evidence>
<evidence type="ECO:0000256" key="8">
    <source>
        <dbReference type="NCBIfam" id="TIGR00503"/>
    </source>
</evidence>
<gene>
    <name evidence="7" type="primary">prfC</name>
    <name evidence="11" type="ORF">HCN56_13915</name>
</gene>
<dbReference type="Pfam" id="PF22042">
    <property type="entry name" value="EF-G_D2"/>
    <property type="match status" value="1"/>
</dbReference>
<dbReference type="SUPFAM" id="SSF54980">
    <property type="entry name" value="EF-G C-terminal domain-like"/>
    <property type="match status" value="1"/>
</dbReference>
<dbReference type="GO" id="GO:0005525">
    <property type="term" value="F:GTP binding"/>
    <property type="evidence" value="ECO:0007669"/>
    <property type="project" value="UniProtKB-UniRule"/>
</dbReference>
<feature type="binding site" evidence="7">
    <location>
        <begin position="163"/>
        <end position="167"/>
    </location>
    <ligand>
        <name>GTP</name>
        <dbReference type="ChEBI" id="CHEBI:37565"/>
    </ligand>
</feature>
<dbReference type="Gene3D" id="3.40.50.300">
    <property type="entry name" value="P-loop containing nucleotide triphosphate hydrolases"/>
    <property type="match status" value="1"/>
</dbReference>
<dbReference type="GO" id="GO:0006449">
    <property type="term" value="P:regulation of translational termination"/>
    <property type="evidence" value="ECO:0007669"/>
    <property type="project" value="UniProtKB-UniRule"/>
</dbReference>
<dbReference type="InterPro" id="IPR005225">
    <property type="entry name" value="Small_GTP-bd"/>
</dbReference>
<comment type="function">
    <text evidence="7">Increases the formation of ribosomal termination complexes and stimulates activities of RF-1 and RF-2. It binds guanine nucleotides and has strong preference for UGA stop codons. It may interact directly with the ribosome. The stimulation of RF-1 and RF-2 is significantly reduced by GTP and GDP, but not by GMP.</text>
</comment>
<feature type="region of interest" description="Disordered" evidence="9">
    <location>
        <begin position="23"/>
        <end position="73"/>
    </location>
</feature>
<comment type="caution">
    <text evidence="11">The sequence shown here is derived from an EMBL/GenBank/DDBJ whole genome shotgun (WGS) entry which is preliminary data.</text>
</comment>
<evidence type="ECO:0000256" key="5">
    <source>
        <dbReference type="ARBA" id="ARBA00022917"/>
    </source>
</evidence>
<dbReference type="NCBIfam" id="NF001964">
    <property type="entry name" value="PRK00741.1"/>
    <property type="match status" value="1"/>
</dbReference>
<accession>A0A7X6D209</accession>
<dbReference type="SUPFAM" id="SSF50447">
    <property type="entry name" value="Translation proteins"/>
    <property type="match status" value="1"/>
</dbReference>
<dbReference type="PANTHER" id="PTHR43556:SF2">
    <property type="entry name" value="PEPTIDE CHAIN RELEASE FACTOR RF3"/>
    <property type="match status" value="1"/>
</dbReference>
<dbReference type="PANTHER" id="PTHR43556">
    <property type="entry name" value="PEPTIDE CHAIN RELEASE FACTOR RF3"/>
    <property type="match status" value="1"/>
</dbReference>
<organism evidence="11 12">
    <name type="scientific">Streptomyces lonarensis</name>
    <dbReference type="NCBI Taxonomy" id="700599"/>
    <lineage>
        <taxon>Bacteria</taxon>
        <taxon>Bacillati</taxon>
        <taxon>Actinomycetota</taxon>
        <taxon>Actinomycetes</taxon>
        <taxon>Kitasatosporales</taxon>
        <taxon>Streptomycetaceae</taxon>
        <taxon>Streptomyces</taxon>
    </lineage>
</organism>
<dbReference type="InterPro" id="IPR032090">
    <property type="entry name" value="RF3_C"/>
</dbReference>
<dbReference type="InterPro" id="IPR004548">
    <property type="entry name" value="PrfC"/>
</dbReference>
<evidence type="ECO:0000256" key="7">
    <source>
        <dbReference type="HAMAP-Rule" id="MF_00072"/>
    </source>
</evidence>
<dbReference type="FunFam" id="3.40.50.300:FF:000542">
    <property type="entry name" value="Peptide chain release factor 3"/>
    <property type="match status" value="1"/>
</dbReference>
<dbReference type="InterPro" id="IPR009000">
    <property type="entry name" value="Transl_B-barrel_sf"/>
</dbReference>
<dbReference type="Gene3D" id="3.30.70.3280">
    <property type="entry name" value="Peptide chain release factor 3, domain III"/>
    <property type="match status" value="1"/>
</dbReference>
<dbReference type="CDD" id="cd04169">
    <property type="entry name" value="RF3"/>
    <property type="match status" value="1"/>
</dbReference>
<sequence length="608" mass="66284">MGHGANVLYRRCGPWWCPSGRVDARPDRASSPPVPAPTAGEFSAWRGRRVDLPAGRHGRARGSEAPSGGGYGGVVSSRTTAAHEAARRRTFAVISHPDAGKSTLTEALALHARAITSAGAVHGKGDRRGVTSDWMAMEQARGISVTSAVLQFDYRDNVLNLLDTPGHADFSEDTYRVLAAVDCAVMLIDAAKGLEEQTRKLFDVCRHRGVPVITFVNKWDRPGREALELMDEIEREFRLRPTPVTWPIGIAGEMRGTLDARDPDAALRYTRAPGGEKAAAEERLDAATAREVFGDDYDRAVEELELLTETGGGHDPEDFLAGRSTPVFFGAALSNIGVRVLLDAVVDLAPPPAARRLADGGERPVDAEFSGLVFKMQANMDPSHRDRIAFLRVCSGVFERGMTVTRAASGRPFATKYAHSVFGQDRTSVELAYPGDVVGLVNAAQLRVGDTLHTGKRVEFPPMPTFAPEHFAIVRPTDIAKSKQFRRGIAQLDEEGVVQVLVSDIRGEQAPVLAAVGPMQFDVVRHRMEHEFSSPVRLEMLPYHLARATDPAGGEALNRSRLVHGEAMLRVKDKVTLALFPSRWHVGSFEREFPDSPLEPLIAAHEQD</sequence>
<dbReference type="GO" id="GO:0005829">
    <property type="term" value="C:cytosol"/>
    <property type="evidence" value="ECO:0007669"/>
    <property type="project" value="TreeGrafter"/>
</dbReference>
<dbReference type="InterPro" id="IPR027417">
    <property type="entry name" value="P-loop_NTPase"/>
</dbReference>